<keyword evidence="3" id="KW-1185">Reference proteome</keyword>
<dbReference type="AlphaFoldDB" id="A0AA40CIJ1"/>
<reference evidence="2" key="1">
    <citation type="submission" date="2023-06" db="EMBL/GenBank/DDBJ databases">
        <title>Genome-scale phylogeny and comparative genomics of the fungal order Sordariales.</title>
        <authorList>
            <consortium name="Lawrence Berkeley National Laboratory"/>
            <person name="Hensen N."/>
            <person name="Bonometti L."/>
            <person name="Westerberg I."/>
            <person name="Brannstrom I.O."/>
            <person name="Guillou S."/>
            <person name="Cros-Aarteil S."/>
            <person name="Calhoun S."/>
            <person name="Haridas S."/>
            <person name="Kuo A."/>
            <person name="Mondo S."/>
            <person name="Pangilinan J."/>
            <person name="Riley R."/>
            <person name="Labutti K."/>
            <person name="Andreopoulos B."/>
            <person name="Lipzen A."/>
            <person name="Chen C."/>
            <person name="Yanf M."/>
            <person name="Daum C."/>
            <person name="Ng V."/>
            <person name="Clum A."/>
            <person name="Steindorff A."/>
            <person name="Ohm R."/>
            <person name="Martin F."/>
            <person name="Silar P."/>
            <person name="Natvig D."/>
            <person name="Lalanne C."/>
            <person name="Gautier V."/>
            <person name="Ament-Velasquez S.L."/>
            <person name="Kruys A."/>
            <person name="Hutchinson M.I."/>
            <person name="Powell A.J."/>
            <person name="Barry K."/>
            <person name="Miller A.N."/>
            <person name="Grigoriev I.V."/>
            <person name="Debuchy R."/>
            <person name="Gladieux P."/>
            <person name="Thoren M.H."/>
            <person name="Johannesson H."/>
        </authorList>
    </citation>
    <scope>NUCLEOTIDE SEQUENCE</scope>
    <source>
        <strain evidence="2">SMH2532-1</strain>
    </source>
</reference>
<evidence type="ECO:0000313" key="2">
    <source>
        <dbReference type="EMBL" id="KAK0639665.1"/>
    </source>
</evidence>
<organism evidence="2 3">
    <name type="scientific">Cercophora newfieldiana</name>
    <dbReference type="NCBI Taxonomy" id="92897"/>
    <lineage>
        <taxon>Eukaryota</taxon>
        <taxon>Fungi</taxon>
        <taxon>Dikarya</taxon>
        <taxon>Ascomycota</taxon>
        <taxon>Pezizomycotina</taxon>
        <taxon>Sordariomycetes</taxon>
        <taxon>Sordariomycetidae</taxon>
        <taxon>Sordariales</taxon>
        <taxon>Lasiosphaeriaceae</taxon>
        <taxon>Cercophora</taxon>
    </lineage>
</organism>
<evidence type="ECO:0000313" key="3">
    <source>
        <dbReference type="Proteomes" id="UP001174936"/>
    </source>
</evidence>
<gene>
    <name evidence="2" type="ORF">B0T16DRAFT_247042</name>
</gene>
<dbReference type="Proteomes" id="UP001174936">
    <property type="component" value="Unassembled WGS sequence"/>
</dbReference>
<comment type="caution">
    <text evidence="2">The sequence shown here is derived from an EMBL/GenBank/DDBJ whole genome shotgun (WGS) entry which is preliminary data.</text>
</comment>
<dbReference type="Pfam" id="PF23549">
    <property type="entry name" value="Zn_ribbon_GRF_2"/>
    <property type="match status" value="1"/>
</dbReference>
<protein>
    <recommendedName>
        <fullName evidence="1">GRF-like zinc ribbon domain-containing protein</fullName>
    </recommendedName>
</protein>
<proteinExistence type="predicted"/>
<accession>A0AA40CIJ1</accession>
<feature type="domain" description="GRF-like zinc ribbon" evidence="1">
    <location>
        <begin position="21"/>
        <end position="64"/>
    </location>
</feature>
<evidence type="ECO:0000259" key="1">
    <source>
        <dbReference type="Pfam" id="PF23549"/>
    </source>
</evidence>
<sequence>MFRIPLRPRSMYQTRAVPAPESCCACNSSLIRTNTTSAWNRKGNRNRPYYSCGDCDKFLGFADSNGNDANNPPCNCGIPSKMQIAGPEKPVSRGLHFVCSLATCKFYEPWTNEMGEQVRATDDGMAEVLARLGLRTGV</sequence>
<dbReference type="EMBL" id="JAULSV010000007">
    <property type="protein sequence ID" value="KAK0639665.1"/>
    <property type="molecule type" value="Genomic_DNA"/>
</dbReference>
<name>A0AA40CIJ1_9PEZI</name>
<dbReference type="InterPro" id="IPR056444">
    <property type="entry name" value="Zn_ribbon_GRF_2"/>
</dbReference>